<dbReference type="PANTHER" id="PTHR48080">
    <property type="entry name" value="D-GALACTONATE DEHYDRATASE-RELATED"/>
    <property type="match status" value="1"/>
</dbReference>
<proteinExistence type="inferred from homology"/>
<feature type="domain" description="Enolase C-terminal" evidence="3">
    <location>
        <begin position="215"/>
        <end position="428"/>
    </location>
</feature>
<dbReference type="InterPro" id="IPR036849">
    <property type="entry name" value="Enolase-like_C_sf"/>
</dbReference>
<evidence type="ECO:0000259" key="3">
    <source>
        <dbReference type="Pfam" id="PF13378"/>
    </source>
</evidence>
<dbReference type="GeneID" id="14875894"/>
<reference evidence="5" key="1">
    <citation type="journal article" date="2011" name="Genome Res.">
        <title>Phylogeny-wide analysis of social amoeba genomes highlights ancient origins for complex intercellular communication.</title>
        <authorList>
            <person name="Heidel A.J."/>
            <person name="Lawal H.M."/>
            <person name="Felder M."/>
            <person name="Schilde C."/>
            <person name="Helps N.R."/>
            <person name="Tunggal B."/>
            <person name="Rivero F."/>
            <person name="John U."/>
            <person name="Schleicher M."/>
            <person name="Eichinger L."/>
            <person name="Platzer M."/>
            <person name="Noegel A.A."/>
            <person name="Schaap P."/>
            <person name="Gloeckner G."/>
        </authorList>
    </citation>
    <scope>NUCLEOTIDE SEQUENCE [LARGE SCALE GENOMIC DNA]</scope>
    <source>
        <strain evidence="5">SH3</strain>
    </source>
</reference>
<gene>
    <name evidence="4" type="ORF">DFA_06426</name>
</gene>
<dbReference type="STRING" id="1054147.F4PIZ0"/>
<dbReference type="GO" id="GO:0046872">
    <property type="term" value="F:metal ion binding"/>
    <property type="evidence" value="ECO:0007669"/>
    <property type="project" value="UniProtKB-KW"/>
</dbReference>
<dbReference type="SUPFAM" id="SSF51604">
    <property type="entry name" value="Enolase C-terminal domain-like"/>
    <property type="match status" value="1"/>
</dbReference>
<dbReference type="InterPro" id="IPR034593">
    <property type="entry name" value="DgoD-like"/>
</dbReference>
<evidence type="ECO:0000313" key="4">
    <source>
        <dbReference type="EMBL" id="EGG24276.1"/>
    </source>
</evidence>
<protein>
    <submittedName>
        <fullName evidence="4">Mandelate racemase/muconate lactonizing enzyme domain-containing protein</fullName>
    </submittedName>
</protein>
<sequence length="431" mass="47802">MSDQTSFTLSFQPYKLTLRSAFGTAHSVTTVRNNALIKLDVTTTTSSGDVITIHGYGECGVPPKKALCYFADLNDIETYFNAFVDTVTQQHVSPSSSPSQSSTIRYDPFSQLPDQYFRDLRPTSANNTSPSIFYTLLECLDKCPLNNMDYSHASQCAIEMAIFDCWGKYLNLPIYKLASLECGDELKPFYYTVSLCPTMKEILDCSDFGAKYTSFIKIKLDDDVEKGIHIIKSVLEHLEKQSKPVTKISVDANSSWSPASAIKYLEYLKTIKHLISMVEQPFPVETLKVKTKDTPRIIGEWKQIKELYFEQGLPLFADESICTHEDVAELVELVHGVNIKLEKTGGIRGALLAVTEAKKHNLDIWVGSMVGSSLNANAAAHILTSVSNYGGDLDGGLLVDDQSQLFKDGFEFKDLGYIQISSNPGVGVLNK</sequence>
<dbReference type="OMA" id="ECALIDW"/>
<accession>F4PIZ0</accession>
<dbReference type="Pfam" id="PF13378">
    <property type="entry name" value="MR_MLE_C"/>
    <property type="match status" value="1"/>
</dbReference>
<dbReference type="InterPro" id="IPR029065">
    <property type="entry name" value="Enolase_C-like"/>
</dbReference>
<dbReference type="PANTHER" id="PTHR48080:SF3">
    <property type="entry name" value="ENOLASE SUPERFAMILY MEMBER DDB_G0284701"/>
    <property type="match status" value="1"/>
</dbReference>
<dbReference type="SUPFAM" id="SSF54826">
    <property type="entry name" value="Enolase N-terminal domain-like"/>
    <property type="match status" value="1"/>
</dbReference>
<evidence type="ECO:0000256" key="2">
    <source>
        <dbReference type="ARBA" id="ARBA00022723"/>
    </source>
</evidence>
<dbReference type="Proteomes" id="UP000007797">
    <property type="component" value="Unassembled WGS sequence"/>
</dbReference>
<dbReference type="EMBL" id="GL883007">
    <property type="protein sequence ID" value="EGG24276.1"/>
    <property type="molecule type" value="Genomic_DNA"/>
</dbReference>
<dbReference type="Gene3D" id="3.30.390.10">
    <property type="entry name" value="Enolase-like, N-terminal domain"/>
    <property type="match status" value="1"/>
</dbReference>
<dbReference type="AlphaFoldDB" id="F4PIZ0"/>
<dbReference type="Gene3D" id="3.20.20.120">
    <property type="entry name" value="Enolase-like C-terminal domain"/>
    <property type="match status" value="1"/>
</dbReference>
<dbReference type="InterPro" id="IPR029017">
    <property type="entry name" value="Enolase-like_N"/>
</dbReference>
<keyword evidence="5" id="KW-1185">Reference proteome</keyword>
<evidence type="ECO:0000313" key="5">
    <source>
        <dbReference type="Proteomes" id="UP000007797"/>
    </source>
</evidence>
<comment type="similarity">
    <text evidence="1">Belongs to the mandelate racemase/muconate lactonizing enzyme family.</text>
</comment>
<organism evidence="4 5">
    <name type="scientific">Cavenderia fasciculata</name>
    <name type="common">Slime mold</name>
    <name type="synonym">Dictyostelium fasciculatum</name>
    <dbReference type="NCBI Taxonomy" id="261658"/>
    <lineage>
        <taxon>Eukaryota</taxon>
        <taxon>Amoebozoa</taxon>
        <taxon>Evosea</taxon>
        <taxon>Eumycetozoa</taxon>
        <taxon>Dictyostelia</taxon>
        <taxon>Acytosteliales</taxon>
        <taxon>Cavenderiaceae</taxon>
        <taxon>Cavenderia</taxon>
    </lineage>
</organism>
<name>F4PIZ0_CACFS</name>
<dbReference type="RefSeq" id="XP_004362127.1">
    <property type="nucleotide sequence ID" value="XM_004362070.1"/>
</dbReference>
<keyword evidence="2" id="KW-0479">Metal-binding</keyword>
<dbReference type="KEGG" id="dfa:DFA_06426"/>
<evidence type="ECO:0000256" key="1">
    <source>
        <dbReference type="ARBA" id="ARBA00008031"/>
    </source>
</evidence>
<dbReference type="OrthoDB" id="17395at2759"/>